<keyword evidence="9" id="KW-1185">Reference proteome</keyword>
<dbReference type="InterPro" id="IPR023650">
    <property type="entry name" value="Beta-lactam_class-A_AS"/>
</dbReference>
<dbReference type="AlphaFoldDB" id="A0A097EMU0"/>
<dbReference type="InterPro" id="IPR045155">
    <property type="entry name" value="Beta-lactam_cat"/>
</dbReference>
<dbReference type="PANTHER" id="PTHR35333">
    <property type="entry name" value="BETA-LACTAMASE"/>
    <property type="match status" value="1"/>
</dbReference>
<dbReference type="PRINTS" id="PR00118">
    <property type="entry name" value="BLACTAMASEA"/>
</dbReference>
<dbReference type="OrthoDB" id="9784149at2"/>
<evidence type="ECO:0000256" key="4">
    <source>
        <dbReference type="ARBA" id="ARBA00022801"/>
    </source>
</evidence>
<organism evidence="8 9">
    <name type="scientific">Candidatus Francisella endociliophora</name>
    <dbReference type="NCBI Taxonomy" id="653937"/>
    <lineage>
        <taxon>Bacteria</taxon>
        <taxon>Pseudomonadati</taxon>
        <taxon>Pseudomonadota</taxon>
        <taxon>Gammaproteobacteria</taxon>
        <taxon>Thiotrichales</taxon>
        <taxon>Francisellaceae</taxon>
        <taxon>Francisella</taxon>
    </lineage>
</organism>
<comment type="similarity">
    <text evidence="2 6">Belongs to the class-A beta-lactamase family.</text>
</comment>
<dbReference type="SUPFAM" id="SSF56601">
    <property type="entry name" value="beta-lactamase/transpeptidase-like"/>
    <property type="match status" value="1"/>
</dbReference>
<dbReference type="RefSeq" id="WP_040008123.1">
    <property type="nucleotide sequence ID" value="NZ_CP009574.1"/>
</dbReference>
<evidence type="ECO:0000256" key="2">
    <source>
        <dbReference type="ARBA" id="ARBA00009009"/>
    </source>
</evidence>
<dbReference type="Gene3D" id="3.40.710.10">
    <property type="entry name" value="DD-peptidase/beta-lactamase superfamily"/>
    <property type="match status" value="1"/>
</dbReference>
<dbReference type="Pfam" id="PF13354">
    <property type="entry name" value="Beta-lactamase2"/>
    <property type="match status" value="1"/>
</dbReference>
<dbReference type="EC" id="3.5.2.6" evidence="3 6"/>
<keyword evidence="4 6" id="KW-0378">Hydrolase</keyword>
<dbReference type="PANTHER" id="PTHR35333:SF3">
    <property type="entry name" value="BETA-LACTAMASE-TYPE TRANSPEPTIDASE FOLD CONTAINING PROTEIN"/>
    <property type="match status" value="1"/>
</dbReference>
<evidence type="ECO:0000313" key="9">
    <source>
        <dbReference type="Proteomes" id="UP000029672"/>
    </source>
</evidence>
<dbReference type="NCBIfam" id="NF033103">
    <property type="entry name" value="bla_class_A"/>
    <property type="match status" value="1"/>
</dbReference>
<dbReference type="KEGG" id="frf:LO80_02110"/>
<dbReference type="Proteomes" id="UP000029672">
    <property type="component" value="Chromosome"/>
</dbReference>
<dbReference type="STRING" id="1547445.LO80_02110"/>
<dbReference type="InterPro" id="IPR000871">
    <property type="entry name" value="Beta-lactam_class-A"/>
</dbReference>
<name>A0A097EMU0_9GAMM</name>
<evidence type="ECO:0000256" key="3">
    <source>
        <dbReference type="ARBA" id="ARBA00012865"/>
    </source>
</evidence>
<gene>
    <name evidence="8" type="ORF">LO80_02110</name>
</gene>
<reference evidence="8 9" key="1">
    <citation type="submission" date="2014-10" db="EMBL/GenBank/DDBJ databases">
        <title>Whole genome sequence of Francisella endociliophora strain FSC1006, isolated from a laboratory culture of the marine ciliate Euplotes raikovi.</title>
        <authorList>
            <person name="Granberg M."/>
            <person name="Backman S."/>
            <person name="Lundmark E."/>
            <person name="Nilsson E."/>
            <person name="Karlsson E."/>
            <person name="Thelaus J."/>
            <person name="Ohrman C."/>
            <person name="Larkeryd A."/>
            <person name="Stenberg P."/>
        </authorList>
    </citation>
    <scope>NUCLEOTIDE SEQUENCE [LARGE SCALE GENOMIC DNA]</scope>
    <source>
        <strain evidence="8 9">FSC1006</strain>
    </source>
</reference>
<evidence type="ECO:0000256" key="1">
    <source>
        <dbReference type="ARBA" id="ARBA00001526"/>
    </source>
</evidence>
<evidence type="ECO:0000259" key="7">
    <source>
        <dbReference type="Pfam" id="PF13354"/>
    </source>
</evidence>
<dbReference type="HOGENOM" id="CLU_031960_6_0_6"/>
<dbReference type="GO" id="GO:0046677">
    <property type="term" value="P:response to antibiotic"/>
    <property type="evidence" value="ECO:0007669"/>
    <property type="project" value="UniProtKB-UniRule"/>
</dbReference>
<protein>
    <recommendedName>
        <fullName evidence="3 6">Beta-lactamase</fullName>
        <ecNumber evidence="3 6">3.5.2.6</ecNumber>
    </recommendedName>
</protein>
<dbReference type="GO" id="GO:0030655">
    <property type="term" value="P:beta-lactam antibiotic catabolic process"/>
    <property type="evidence" value="ECO:0007669"/>
    <property type="project" value="InterPro"/>
</dbReference>
<proteinExistence type="inferred from homology"/>
<dbReference type="eggNOG" id="COG2367">
    <property type="taxonomic scope" value="Bacteria"/>
</dbReference>
<evidence type="ECO:0000313" key="8">
    <source>
        <dbReference type="EMBL" id="AIT08889.1"/>
    </source>
</evidence>
<sequence length="281" mass="31389">MRFLISSICLLPSILLANTSLDDSFKDLENKYNGKLGIYSTDKSSINYNENYYFPICSVFKFLLVGAILEKDMHNKGFLDKKITITQKDISTLGYAPVTGKNISKDLTISQLCFAAILSDNPAANILVKELGGIDKLNKFIKKLGDNDTNIKNIEPKINHTKPDSTINKTTPKAITNDIYKIAFGNILDEKHKEIFIKYLQDNNTGVNRIAYNTPKNWIVGDKTGTCGEYGATNDIAIIWPQNAEPFALGMMYTDPTDKKAPSSEKIIQQATKLVIVNNYK</sequence>
<evidence type="ECO:0000256" key="5">
    <source>
        <dbReference type="ARBA" id="ARBA00023251"/>
    </source>
</evidence>
<dbReference type="GO" id="GO:0008800">
    <property type="term" value="F:beta-lactamase activity"/>
    <property type="evidence" value="ECO:0007669"/>
    <property type="project" value="UniProtKB-UniRule"/>
</dbReference>
<comment type="catalytic activity">
    <reaction evidence="1 6">
        <text>a beta-lactam + H2O = a substituted beta-amino acid</text>
        <dbReference type="Rhea" id="RHEA:20401"/>
        <dbReference type="ChEBI" id="CHEBI:15377"/>
        <dbReference type="ChEBI" id="CHEBI:35627"/>
        <dbReference type="ChEBI" id="CHEBI:140347"/>
        <dbReference type="EC" id="3.5.2.6"/>
    </reaction>
</comment>
<accession>A0A097EMU0</accession>
<dbReference type="PROSITE" id="PS00146">
    <property type="entry name" value="BETA_LACTAMASE_A"/>
    <property type="match status" value="1"/>
</dbReference>
<dbReference type="InterPro" id="IPR012338">
    <property type="entry name" value="Beta-lactam/transpept-like"/>
</dbReference>
<feature type="domain" description="Beta-lactamase class A catalytic" evidence="7">
    <location>
        <begin position="42"/>
        <end position="252"/>
    </location>
</feature>
<evidence type="ECO:0000256" key="6">
    <source>
        <dbReference type="RuleBase" id="RU361140"/>
    </source>
</evidence>
<keyword evidence="5 6" id="KW-0046">Antibiotic resistance</keyword>
<dbReference type="EMBL" id="CP009574">
    <property type="protein sequence ID" value="AIT08889.1"/>
    <property type="molecule type" value="Genomic_DNA"/>
</dbReference>